<keyword evidence="2" id="KW-1185">Reference proteome</keyword>
<evidence type="ECO:0000313" key="2">
    <source>
        <dbReference type="Proteomes" id="UP000735302"/>
    </source>
</evidence>
<evidence type="ECO:0000313" key="1">
    <source>
        <dbReference type="EMBL" id="GFN99534.1"/>
    </source>
</evidence>
<dbReference type="AlphaFoldDB" id="A0AAV3ZXZ2"/>
<dbReference type="EMBL" id="BLXT01003003">
    <property type="protein sequence ID" value="GFN99534.1"/>
    <property type="molecule type" value="Genomic_DNA"/>
</dbReference>
<organism evidence="1 2">
    <name type="scientific">Plakobranchus ocellatus</name>
    <dbReference type="NCBI Taxonomy" id="259542"/>
    <lineage>
        <taxon>Eukaryota</taxon>
        <taxon>Metazoa</taxon>
        <taxon>Spiralia</taxon>
        <taxon>Lophotrochozoa</taxon>
        <taxon>Mollusca</taxon>
        <taxon>Gastropoda</taxon>
        <taxon>Heterobranchia</taxon>
        <taxon>Euthyneura</taxon>
        <taxon>Panpulmonata</taxon>
        <taxon>Sacoglossa</taxon>
        <taxon>Placobranchoidea</taxon>
        <taxon>Plakobranchidae</taxon>
        <taxon>Plakobranchus</taxon>
    </lineage>
</organism>
<dbReference type="Proteomes" id="UP000735302">
    <property type="component" value="Unassembled WGS sequence"/>
</dbReference>
<sequence>MLSAETARTHIVTIPDKQVKTKDLHNLRQKAEAEKTEGHPVEEQVWKTLQDMVAEDPGAHFSVFVESEKSASCIFSKLVHETAFESISRCVVY</sequence>
<gene>
    <name evidence="1" type="ORF">PoB_002604000</name>
</gene>
<proteinExistence type="predicted"/>
<name>A0AAV3ZXZ2_9GAST</name>
<accession>A0AAV3ZXZ2</accession>
<comment type="caution">
    <text evidence="1">The sequence shown here is derived from an EMBL/GenBank/DDBJ whole genome shotgun (WGS) entry which is preliminary data.</text>
</comment>
<protein>
    <submittedName>
        <fullName evidence="1">Uncharacterized protein</fullName>
    </submittedName>
</protein>
<reference evidence="1 2" key="1">
    <citation type="journal article" date="2021" name="Elife">
        <title>Chloroplast acquisition without the gene transfer in kleptoplastic sea slugs, Plakobranchus ocellatus.</title>
        <authorList>
            <person name="Maeda T."/>
            <person name="Takahashi S."/>
            <person name="Yoshida T."/>
            <person name="Shimamura S."/>
            <person name="Takaki Y."/>
            <person name="Nagai Y."/>
            <person name="Toyoda A."/>
            <person name="Suzuki Y."/>
            <person name="Arimoto A."/>
            <person name="Ishii H."/>
            <person name="Satoh N."/>
            <person name="Nishiyama T."/>
            <person name="Hasebe M."/>
            <person name="Maruyama T."/>
            <person name="Minagawa J."/>
            <person name="Obokata J."/>
            <person name="Shigenobu S."/>
        </authorList>
    </citation>
    <scope>NUCLEOTIDE SEQUENCE [LARGE SCALE GENOMIC DNA]</scope>
</reference>